<protein>
    <submittedName>
        <fullName evidence="3">Alpha/beta hydrolase</fullName>
    </submittedName>
</protein>
<dbReference type="InterPro" id="IPR029058">
    <property type="entry name" value="AB_hydrolase_fold"/>
</dbReference>
<dbReference type="GO" id="GO:0016787">
    <property type="term" value="F:hydrolase activity"/>
    <property type="evidence" value="ECO:0007669"/>
    <property type="project" value="UniProtKB-KW"/>
</dbReference>
<evidence type="ECO:0000259" key="2">
    <source>
        <dbReference type="Pfam" id="PF20434"/>
    </source>
</evidence>
<dbReference type="Gene3D" id="3.40.50.1820">
    <property type="entry name" value="alpha/beta hydrolase"/>
    <property type="match status" value="1"/>
</dbReference>
<gene>
    <name evidence="3" type="ORF">PQR63_05315</name>
</gene>
<dbReference type="RefSeq" id="WP_408166282.1">
    <property type="nucleotide sequence ID" value="NZ_JAQQFR010000003.1"/>
</dbReference>
<dbReference type="EMBL" id="JAQQFR010000003">
    <property type="protein sequence ID" value="MFL9877785.1"/>
    <property type="molecule type" value="Genomic_DNA"/>
</dbReference>
<name>A0ABW8Z5K8_9BURK</name>
<dbReference type="InterPro" id="IPR049492">
    <property type="entry name" value="BD-FAE-like_dom"/>
</dbReference>
<accession>A0ABW8Z5K8</accession>
<sequence length="287" mass="32058">MHYLHYDREQLDRQYNVRSGIPRFQDIFDRWNQQADVYRQQLTRLPPLRSNLHYGTHRLQTLDYFPVADAAAPLLVFVHGGYWRSLDKNDFSHLAEPYRQAGIAVTMINYRLAPEVDIPEIVADVRAAFAWLYRQASSFGFDAERIYVFGHSAGGHLAAELASTDWHSAGLPTDAIKGLCGVSGLYDLEPIRLCYLNETLQLDGPQVQQYSPLHHLPATKMPVILTAGGAESAEFHRQKNAYALALHGAGFPVQQVKLADGHHLDVIDKLADGSGELAQAIIAMVGK</sequence>
<reference evidence="3 4" key="1">
    <citation type="journal article" date="2024" name="Chem. Sci.">
        <title>Discovery of megapolipeptins by genome mining of a Burkholderiales bacteria collection.</title>
        <authorList>
            <person name="Paulo B.S."/>
            <person name="Recchia M.J.J."/>
            <person name="Lee S."/>
            <person name="Fergusson C.H."/>
            <person name="Romanowski S.B."/>
            <person name="Hernandez A."/>
            <person name="Krull N."/>
            <person name="Liu D.Y."/>
            <person name="Cavanagh H."/>
            <person name="Bos A."/>
            <person name="Gray C.A."/>
            <person name="Murphy B.T."/>
            <person name="Linington R.G."/>
            <person name="Eustaquio A.S."/>
        </authorList>
    </citation>
    <scope>NUCLEOTIDE SEQUENCE [LARGE SCALE GENOMIC DNA]</scope>
    <source>
        <strain evidence="3 4">RL21-008-BIB-B</strain>
    </source>
</reference>
<evidence type="ECO:0000256" key="1">
    <source>
        <dbReference type="ARBA" id="ARBA00022801"/>
    </source>
</evidence>
<dbReference type="Proteomes" id="UP001629214">
    <property type="component" value="Unassembled WGS sequence"/>
</dbReference>
<feature type="domain" description="BD-FAE-like" evidence="2">
    <location>
        <begin position="68"/>
        <end position="165"/>
    </location>
</feature>
<proteinExistence type="predicted"/>
<evidence type="ECO:0000313" key="3">
    <source>
        <dbReference type="EMBL" id="MFL9877785.1"/>
    </source>
</evidence>
<dbReference type="Pfam" id="PF20434">
    <property type="entry name" value="BD-FAE"/>
    <property type="match status" value="1"/>
</dbReference>
<comment type="caution">
    <text evidence="3">The sequence shown here is derived from an EMBL/GenBank/DDBJ whole genome shotgun (WGS) entry which is preliminary data.</text>
</comment>
<dbReference type="PANTHER" id="PTHR48081:SF33">
    <property type="entry name" value="KYNURENINE FORMAMIDASE"/>
    <property type="match status" value="1"/>
</dbReference>
<organism evidence="3 4">
    <name type="scientific">Herbaspirillum rhizosphaerae</name>
    <dbReference type="NCBI Taxonomy" id="346179"/>
    <lineage>
        <taxon>Bacteria</taxon>
        <taxon>Pseudomonadati</taxon>
        <taxon>Pseudomonadota</taxon>
        <taxon>Betaproteobacteria</taxon>
        <taxon>Burkholderiales</taxon>
        <taxon>Oxalobacteraceae</taxon>
        <taxon>Herbaspirillum</taxon>
    </lineage>
</organism>
<keyword evidence="4" id="KW-1185">Reference proteome</keyword>
<keyword evidence="1 3" id="KW-0378">Hydrolase</keyword>
<evidence type="ECO:0000313" key="4">
    <source>
        <dbReference type="Proteomes" id="UP001629214"/>
    </source>
</evidence>
<dbReference type="PANTHER" id="PTHR48081">
    <property type="entry name" value="AB HYDROLASE SUPERFAMILY PROTEIN C4A8.06C"/>
    <property type="match status" value="1"/>
</dbReference>
<dbReference type="SUPFAM" id="SSF53474">
    <property type="entry name" value="alpha/beta-Hydrolases"/>
    <property type="match status" value="1"/>
</dbReference>
<dbReference type="InterPro" id="IPR050300">
    <property type="entry name" value="GDXG_lipolytic_enzyme"/>
</dbReference>